<comment type="caution">
    <text evidence="2">The sequence shown here is derived from an EMBL/GenBank/DDBJ whole genome shotgun (WGS) entry which is preliminary data.</text>
</comment>
<feature type="transmembrane region" description="Helical" evidence="1">
    <location>
        <begin position="49"/>
        <end position="74"/>
    </location>
</feature>
<reference evidence="2 3" key="1">
    <citation type="submission" date="2013-12" db="EMBL/GenBank/DDBJ databases">
        <title>Comparative genomics of Petrotoga isolates.</title>
        <authorList>
            <person name="Nesbo C.L."/>
            <person name="Charchuk R."/>
            <person name="Chow K."/>
        </authorList>
    </citation>
    <scope>NUCLEOTIDE SEQUENCE [LARGE SCALE GENOMIC DNA]</scope>
    <source>
        <strain evidence="2 3">DSM 13574</strain>
    </source>
</reference>
<feature type="transmembrane region" description="Helical" evidence="1">
    <location>
        <begin position="172"/>
        <end position="195"/>
    </location>
</feature>
<evidence type="ECO:0000313" key="3">
    <source>
        <dbReference type="Proteomes" id="UP000236434"/>
    </source>
</evidence>
<dbReference type="Proteomes" id="UP000236434">
    <property type="component" value="Unassembled WGS sequence"/>
</dbReference>
<evidence type="ECO:0008006" key="4">
    <source>
        <dbReference type="Google" id="ProtNLM"/>
    </source>
</evidence>
<keyword evidence="1" id="KW-0472">Membrane</keyword>
<keyword evidence="1" id="KW-0812">Transmembrane</keyword>
<name>A0A2K1NYW7_9BACT</name>
<feature type="transmembrane region" description="Helical" evidence="1">
    <location>
        <begin position="86"/>
        <end position="109"/>
    </location>
</feature>
<dbReference type="OrthoDB" id="48176at2"/>
<keyword evidence="1" id="KW-1133">Transmembrane helix</keyword>
<feature type="transmembrane region" description="Helical" evidence="1">
    <location>
        <begin position="201"/>
        <end position="232"/>
    </location>
</feature>
<proteinExistence type="predicted"/>
<organism evidence="2 3">
    <name type="scientific">Petrotoga olearia DSM 13574</name>
    <dbReference type="NCBI Taxonomy" id="1122955"/>
    <lineage>
        <taxon>Bacteria</taxon>
        <taxon>Thermotogati</taxon>
        <taxon>Thermotogota</taxon>
        <taxon>Thermotogae</taxon>
        <taxon>Petrotogales</taxon>
        <taxon>Petrotogaceae</taxon>
        <taxon>Petrotoga</taxon>
    </lineage>
</organism>
<evidence type="ECO:0000313" key="2">
    <source>
        <dbReference type="EMBL" id="PNR95657.1"/>
    </source>
</evidence>
<sequence>MGMGKSTIEQKRLDADLWIILITTFAALGICMAFQSQFNNVVKNVHIPILLRTLIAAICQFSIAGLGISIVAIYRKESFFSHGLRLKGTLMSIALCVICFVPHIIFLAVTQQITSYLPFQAVWMTKEALSSGFPVNIVTMLIIATAWGFFEGFNYVVISDKINLRFPSKNRLLNWGAIFSAIACILIHGMIGVTLEGFIEMLTVIIIIYGMLIVREITGNAWGCIFIFVFLWNAF</sequence>
<dbReference type="AlphaFoldDB" id="A0A2K1NYW7"/>
<dbReference type="EMBL" id="AZRL01000020">
    <property type="protein sequence ID" value="PNR95657.1"/>
    <property type="molecule type" value="Genomic_DNA"/>
</dbReference>
<feature type="transmembrane region" description="Helical" evidence="1">
    <location>
        <begin position="129"/>
        <end position="151"/>
    </location>
</feature>
<gene>
    <name evidence="2" type="ORF">X929_07160</name>
</gene>
<protein>
    <recommendedName>
        <fullName evidence="4">Abortive infection protein</fullName>
    </recommendedName>
</protein>
<accession>A0A2K1NYW7</accession>
<dbReference type="RefSeq" id="WP_103067300.1">
    <property type="nucleotide sequence ID" value="NZ_AZRL01000020.1"/>
</dbReference>
<evidence type="ECO:0000256" key="1">
    <source>
        <dbReference type="SAM" id="Phobius"/>
    </source>
</evidence>